<dbReference type="GO" id="GO:0005524">
    <property type="term" value="F:ATP binding"/>
    <property type="evidence" value="ECO:0007669"/>
    <property type="project" value="UniProtKB-UniRule"/>
</dbReference>
<protein>
    <submittedName>
        <fullName evidence="6">Protein kinase domain-containing protein</fullName>
    </submittedName>
</protein>
<dbReference type="InterPro" id="IPR001245">
    <property type="entry name" value="Ser-Thr/Tyr_kinase_cat_dom"/>
</dbReference>
<evidence type="ECO:0000256" key="1">
    <source>
        <dbReference type="ARBA" id="ARBA00004167"/>
    </source>
</evidence>
<comment type="subcellular location">
    <subcellularLocation>
        <location evidence="1">Membrane</location>
        <topology evidence="1">Single-pass membrane protein</topology>
    </subcellularLocation>
</comment>
<dbReference type="InterPro" id="IPR050122">
    <property type="entry name" value="RTK"/>
</dbReference>
<evidence type="ECO:0000256" key="2">
    <source>
        <dbReference type="PROSITE-ProRule" id="PRU10141"/>
    </source>
</evidence>
<proteinExistence type="predicted"/>
<dbReference type="GO" id="GO:0005886">
    <property type="term" value="C:plasma membrane"/>
    <property type="evidence" value="ECO:0007669"/>
    <property type="project" value="TreeGrafter"/>
</dbReference>
<feature type="binding site" evidence="2">
    <location>
        <position position="91"/>
    </location>
    <ligand>
        <name>ATP</name>
        <dbReference type="ChEBI" id="CHEBI:30616"/>
    </ligand>
</feature>
<organism evidence="5 6">
    <name type="scientific">Plectus sambesii</name>
    <dbReference type="NCBI Taxonomy" id="2011161"/>
    <lineage>
        <taxon>Eukaryota</taxon>
        <taxon>Metazoa</taxon>
        <taxon>Ecdysozoa</taxon>
        <taxon>Nematoda</taxon>
        <taxon>Chromadorea</taxon>
        <taxon>Plectida</taxon>
        <taxon>Plectina</taxon>
        <taxon>Plectoidea</taxon>
        <taxon>Plectidae</taxon>
        <taxon>Plectus</taxon>
    </lineage>
</organism>
<keyword evidence="5" id="KW-1185">Reference proteome</keyword>
<evidence type="ECO:0000259" key="4">
    <source>
        <dbReference type="PROSITE" id="PS50011"/>
    </source>
</evidence>
<dbReference type="GO" id="GO:0043235">
    <property type="term" value="C:receptor complex"/>
    <property type="evidence" value="ECO:0007669"/>
    <property type="project" value="TreeGrafter"/>
</dbReference>
<dbReference type="InterPro" id="IPR017441">
    <property type="entry name" value="Protein_kinase_ATP_BS"/>
</dbReference>
<reference evidence="6" key="1">
    <citation type="submission" date="2022-11" db="UniProtKB">
        <authorList>
            <consortium name="WormBaseParasite"/>
        </authorList>
    </citation>
    <scope>IDENTIFICATION</scope>
</reference>
<keyword evidence="2" id="KW-0067">ATP-binding</keyword>
<keyword evidence="2" id="KW-0547">Nucleotide-binding</keyword>
<sequence>MNEEYGESSTNDEEEDEEHTNPNENIFNGNQEYLICDAAVQDKLDYETISKKYEIKPENLKIIQAIGEGYYSDVHMGMLSSPTAEIPVAVKTTKTKTGAMNAEESEDIRKRQRQALREELGIFEHLQSSSVGGHENVLKLLGAMTTIRTEFCLLTEYCECGSMDRFLQAKWKNGHFVDELVIEANGNEQVWKV</sequence>
<name>A0A914VMR0_9BILA</name>
<dbReference type="GO" id="GO:0004714">
    <property type="term" value="F:transmembrane receptor protein tyrosine kinase activity"/>
    <property type="evidence" value="ECO:0007669"/>
    <property type="project" value="TreeGrafter"/>
</dbReference>
<dbReference type="WBParaSite" id="PSAMB.scaffold2241size24397.g17240.t1">
    <property type="protein sequence ID" value="PSAMB.scaffold2241size24397.g17240.t1"/>
    <property type="gene ID" value="PSAMB.scaffold2241size24397.g17240"/>
</dbReference>
<accession>A0A914VMR0</accession>
<dbReference type="Pfam" id="PF07714">
    <property type="entry name" value="PK_Tyr_Ser-Thr"/>
    <property type="match status" value="1"/>
</dbReference>
<dbReference type="InterPro" id="IPR011009">
    <property type="entry name" value="Kinase-like_dom_sf"/>
</dbReference>
<evidence type="ECO:0000256" key="3">
    <source>
        <dbReference type="SAM" id="MobiDB-lite"/>
    </source>
</evidence>
<feature type="compositionally biased region" description="Acidic residues" evidence="3">
    <location>
        <begin position="1"/>
        <end position="18"/>
    </location>
</feature>
<dbReference type="InterPro" id="IPR000719">
    <property type="entry name" value="Prot_kinase_dom"/>
</dbReference>
<dbReference type="AlphaFoldDB" id="A0A914VMR0"/>
<dbReference type="GO" id="GO:0007169">
    <property type="term" value="P:cell surface receptor protein tyrosine kinase signaling pathway"/>
    <property type="evidence" value="ECO:0007669"/>
    <property type="project" value="TreeGrafter"/>
</dbReference>
<dbReference type="PROSITE" id="PS50011">
    <property type="entry name" value="PROTEIN_KINASE_DOM"/>
    <property type="match status" value="1"/>
</dbReference>
<dbReference type="PANTHER" id="PTHR24416:SF611">
    <property type="entry name" value="TYROSINE-PROTEIN KINASE TRANSMEMBRANE RECEPTOR ROR"/>
    <property type="match status" value="1"/>
</dbReference>
<dbReference type="SUPFAM" id="SSF56112">
    <property type="entry name" value="Protein kinase-like (PK-like)"/>
    <property type="match status" value="1"/>
</dbReference>
<feature type="region of interest" description="Disordered" evidence="3">
    <location>
        <begin position="1"/>
        <end position="27"/>
    </location>
</feature>
<evidence type="ECO:0000313" key="6">
    <source>
        <dbReference type="WBParaSite" id="PSAMB.scaffold2241size24397.g17240.t1"/>
    </source>
</evidence>
<feature type="domain" description="Protein kinase" evidence="4">
    <location>
        <begin position="60"/>
        <end position="193"/>
    </location>
</feature>
<dbReference type="Gene3D" id="3.30.200.20">
    <property type="entry name" value="Phosphorylase Kinase, domain 1"/>
    <property type="match status" value="1"/>
</dbReference>
<dbReference type="Proteomes" id="UP000887566">
    <property type="component" value="Unplaced"/>
</dbReference>
<dbReference type="PROSITE" id="PS00107">
    <property type="entry name" value="PROTEIN_KINASE_ATP"/>
    <property type="match status" value="1"/>
</dbReference>
<dbReference type="PANTHER" id="PTHR24416">
    <property type="entry name" value="TYROSINE-PROTEIN KINASE RECEPTOR"/>
    <property type="match status" value="1"/>
</dbReference>
<evidence type="ECO:0000313" key="5">
    <source>
        <dbReference type="Proteomes" id="UP000887566"/>
    </source>
</evidence>